<dbReference type="Proteomes" id="UP000593567">
    <property type="component" value="Unassembled WGS sequence"/>
</dbReference>
<dbReference type="GO" id="GO:0031012">
    <property type="term" value="C:extracellular matrix"/>
    <property type="evidence" value="ECO:0007669"/>
    <property type="project" value="TreeGrafter"/>
</dbReference>
<dbReference type="Gene3D" id="3.80.10.10">
    <property type="entry name" value="Ribonuclease Inhibitor"/>
    <property type="match status" value="1"/>
</dbReference>
<evidence type="ECO:0000256" key="2">
    <source>
        <dbReference type="SAM" id="Phobius"/>
    </source>
</evidence>
<evidence type="ECO:0000256" key="1">
    <source>
        <dbReference type="ARBA" id="ARBA00022729"/>
    </source>
</evidence>
<dbReference type="PANTHER" id="PTHR24373:SF387">
    <property type="entry name" value="LEUCINE-RICH REPEATS AND IMMUNOGLOBULIN-LIKE DOMAINS PROTEIN SMA-10"/>
    <property type="match status" value="1"/>
</dbReference>
<evidence type="ECO:0000313" key="4">
    <source>
        <dbReference type="EMBL" id="KAF6019371.1"/>
    </source>
</evidence>
<dbReference type="GO" id="GO:0005615">
    <property type="term" value="C:extracellular space"/>
    <property type="evidence" value="ECO:0007669"/>
    <property type="project" value="TreeGrafter"/>
</dbReference>
<keyword evidence="2" id="KW-0472">Membrane</keyword>
<dbReference type="EMBL" id="VXIV02003235">
    <property type="protein sequence ID" value="KAF6019371.1"/>
    <property type="molecule type" value="Genomic_DNA"/>
</dbReference>
<feature type="chain" id="PRO_5029531533" description="TIR domain-containing protein" evidence="3">
    <location>
        <begin position="25"/>
        <end position="886"/>
    </location>
</feature>
<protein>
    <recommendedName>
        <fullName evidence="6">TIR domain-containing protein</fullName>
    </recommendedName>
</protein>
<gene>
    <name evidence="4" type="ORF">EB796_022338</name>
</gene>
<dbReference type="SUPFAM" id="SSF52047">
    <property type="entry name" value="RNI-like"/>
    <property type="match status" value="1"/>
</dbReference>
<reference evidence="4" key="1">
    <citation type="submission" date="2020-06" db="EMBL/GenBank/DDBJ databases">
        <title>Draft genome of Bugula neritina, a colonial animal packing powerful symbionts and potential medicines.</title>
        <authorList>
            <person name="Rayko M."/>
        </authorList>
    </citation>
    <scope>NUCLEOTIDE SEQUENCE [LARGE SCALE GENOMIC DNA]</scope>
    <source>
        <strain evidence="4">Kwan_BN1</strain>
    </source>
</reference>
<comment type="caution">
    <text evidence="4">The sequence shown here is derived from an EMBL/GenBank/DDBJ whole genome shotgun (WGS) entry which is preliminary data.</text>
</comment>
<dbReference type="InterPro" id="IPR032675">
    <property type="entry name" value="LRR_dom_sf"/>
</dbReference>
<evidence type="ECO:0000313" key="5">
    <source>
        <dbReference type="Proteomes" id="UP000593567"/>
    </source>
</evidence>
<keyword evidence="2" id="KW-1133">Transmembrane helix</keyword>
<evidence type="ECO:0008006" key="6">
    <source>
        <dbReference type="Google" id="ProtNLM"/>
    </source>
</evidence>
<feature type="transmembrane region" description="Helical" evidence="2">
    <location>
        <begin position="675"/>
        <end position="700"/>
    </location>
</feature>
<dbReference type="InterPro" id="IPR001611">
    <property type="entry name" value="Leu-rich_rpt"/>
</dbReference>
<feature type="signal peptide" evidence="3">
    <location>
        <begin position="1"/>
        <end position="24"/>
    </location>
</feature>
<organism evidence="4 5">
    <name type="scientific">Bugula neritina</name>
    <name type="common">Brown bryozoan</name>
    <name type="synonym">Sertularia neritina</name>
    <dbReference type="NCBI Taxonomy" id="10212"/>
    <lineage>
        <taxon>Eukaryota</taxon>
        <taxon>Metazoa</taxon>
        <taxon>Spiralia</taxon>
        <taxon>Lophotrochozoa</taxon>
        <taxon>Bryozoa</taxon>
        <taxon>Gymnolaemata</taxon>
        <taxon>Cheilostomatida</taxon>
        <taxon>Flustrina</taxon>
        <taxon>Buguloidea</taxon>
        <taxon>Bugulidae</taxon>
        <taxon>Bugula</taxon>
    </lineage>
</organism>
<name>A0A7J7J116_BUGNE</name>
<accession>A0A7J7J116</accession>
<keyword evidence="2" id="KW-0812">Transmembrane</keyword>
<evidence type="ECO:0000256" key="3">
    <source>
        <dbReference type="SAM" id="SignalP"/>
    </source>
</evidence>
<keyword evidence="1 3" id="KW-0732">Signal</keyword>
<keyword evidence="5" id="KW-1185">Reference proteome</keyword>
<dbReference type="AlphaFoldDB" id="A0A7J7J116"/>
<proteinExistence type="predicted"/>
<dbReference type="PROSITE" id="PS51450">
    <property type="entry name" value="LRR"/>
    <property type="match status" value="1"/>
</dbReference>
<sequence>MAIFIKIGVILHLLLILFVGISNSLSTATDTQCKPQCDKHTLKELWVGSLCIPDDGCCCSCTASRLFSDDCGGIHVDLSNCGIQSLQHFAENLTWFGNSSMNLRSLDLSSNHIQRIFKDTFHSEAFQELKLLNMTDNFPCYNGSYTFSTTAFQGLDNLEVLALSHSPHAAKCTRGNLTLGPESIRSLSRSLKELHVTGSVVMDGLANLTKLSILNLGGTSCKLSESSNLAALSSLNLTRVSFRQCGGLDNGNYLLPGLSQSLHSAVYLDISCTFNLNFVNLRCIFPDTLRVAIMDQDSSFSNNYLTFQCDNTKPPTPYNLTALSLSGNTLVWETTNKMPTFNNLNFPYLRALDLSKNKFSLNFIQTILNYTSLGLKYLESLDISYFDRGITSLSCSHSSSPYHPWFLSADKHLFPDTNTTGIEPSEQHHGFRLPPRLENLTSLATKYPLNIENVCQIHPTNRLTNLDISGNNMPVDCDCSNISGFYQVRSINAKDLKFGDSSKCFNLGYLLNWFPQLVELNLIEAENVLFHDVEHFNLKRLSVTFQSDNLTLDLNRMFPNLNSLSAAYSHVKYLNITLPFNLQNLSLFKNQINHLSQEMQAVLTSHSNRVSKFIIDLRSNPISCLCACNSSERQYVDWLLVSKFVLFDMKCQESGSNLSQCILQHPCGTKPDQNLFSVIGLAVGLGAVFIFFVVVGFFIFRRFQWRIRFGLRRMICCIRKQGQVNAYSVNKLYLSFCTSCEVQSAMAFAIWSFAQRGNFPEDMQLRSRWDILPGECTNDMVTKYICESDTVLLLMPDNEYSSHDDSMYELQLAIHFHQMCNIRPILSPNQNNLEDIASRFPPLVAEALNPFCLPIYPTSDSKEDIAQFFSSLCDYLFSQTELQIAE</sequence>
<dbReference type="InterPro" id="IPR050328">
    <property type="entry name" value="Dev_Immune_Receptor"/>
</dbReference>
<dbReference type="PANTHER" id="PTHR24373">
    <property type="entry name" value="SLIT RELATED LEUCINE-RICH REPEAT NEURONAL PROTEIN"/>
    <property type="match status" value="1"/>
</dbReference>